<evidence type="ECO:0000313" key="3">
    <source>
        <dbReference type="Proteomes" id="UP000223913"/>
    </source>
</evidence>
<sequence>MRIWTISANFVEKKSNMKNVVYKYGLIAGGIQVIVGFGLMALLVKDGSSKAEYGELLGYTTMIVALSLIFFGIKAYRDEQLGGVITFGKAVQVGILITLVASVIYVAGWLLYYHLGSGQEMMDSYLEQQIANIQNSGRPEAVIQQEISEMQSFMELYEEQPLVMIGLTFLEIFPVGLIISLIAAVLLRKKEGQMAAAAEA</sequence>
<keyword evidence="3" id="KW-1185">Reference proteome</keyword>
<name>A0A2D0N5T7_FLAN2</name>
<evidence type="ECO:0000313" key="2">
    <source>
        <dbReference type="EMBL" id="PHN03892.1"/>
    </source>
</evidence>
<proteinExistence type="predicted"/>
<evidence type="ECO:0000256" key="1">
    <source>
        <dbReference type="SAM" id="Phobius"/>
    </source>
</evidence>
<feature type="transmembrane region" description="Helical" evidence="1">
    <location>
        <begin position="21"/>
        <end position="44"/>
    </location>
</feature>
<organism evidence="2 3">
    <name type="scientific">Flavilitoribacter nigricans (strain ATCC 23147 / DSM 23189 / NBRC 102662 / NCIMB 1420 / SS-2)</name>
    <name type="common">Lewinella nigricans</name>
    <dbReference type="NCBI Taxonomy" id="1122177"/>
    <lineage>
        <taxon>Bacteria</taxon>
        <taxon>Pseudomonadati</taxon>
        <taxon>Bacteroidota</taxon>
        <taxon>Saprospiria</taxon>
        <taxon>Saprospirales</taxon>
        <taxon>Lewinellaceae</taxon>
        <taxon>Flavilitoribacter</taxon>
    </lineage>
</organism>
<accession>A0A2D0N5T7</accession>
<dbReference type="InterPro" id="IPR025250">
    <property type="entry name" value="DUF4199"/>
</dbReference>
<reference evidence="2 3" key="1">
    <citation type="submission" date="2017-10" db="EMBL/GenBank/DDBJ databases">
        <title>The draft genome sequence of Lewinella nigricans NBRC 102662.</title>
        <authorList>
            <person name="Wang K."/>
        </authorList>
    </citation>
    <scope>NUCLEOTIDE SEQUENCE [LARGE SCALE GENOMIC DNA]</scope>
    <source>
        <strain evidence="2 3">NBRC 102662</strain>
    </source>
</reference>
<keyword evidence="1" id="KW-1133">Transmembrane helix</keyword>
<dbReference type="Pfam" id="PF13858">
    <property type="entry name" value="DUF4199"/>
    <property type="match status" value="1"/>
</dbReference>
<protein>
    <submittedName>
        <fullName evidence="2">DUF4199 domain-containing protein</fullName>
    </submittedName>
</protein>
<feature type="transmembrane region" description="Helical" evidence="1">
    <location>
        <begin position="93"/>
        <end position="115"/>
    </location>
</feature>
<keyword evidence="1" id="KW-0472">Membrane</keyword>
<feature type="transmembrane region" description="Helical" evidence="1">
    <location>
        <begin position="56"/>
        <end position="73"/>
    </location>
</feature>
<feature type="transmembrane region" description="Helical" evidence="1">
    <location>
        <begin position="162"/>
        <end position="187"/>
    </location>
</feature>
<comment type="caution">
    <text evidence="2">The sequence shown here is derived from an EMBL/GenBank/DDBJ whole genome shotgun (WGS) entry which is preliminary data.</text>
</comment>
<dbReference type="EMBL" id="PDUD01000028">
    <property type="protein sequence ID" value="PHN03892.1"/>
    <property type="molecule type" value="Genomic_DNA"/>
</dbReference>
<keyword evidence="1" id="KW-0812">Transmembrane</keyword>
<dbReference type="AlphaFoldDB" id="A0A2D0N5T7"/>
<dbReference type="Proteomes" id="UP000223913">
    <property type="component" value="Unassembled WGS sequence"/>
</dbReference>
<gene>
    <name evidence="2" type="ORF">CRP01_23755</name>
</gene>